<protein>
    <submittedName>
        <fullName evidence="2">Uncharacterized protein</fullName>
    </submittedName>
</protein>
<name>A0A3P7LSY8_DIBLA</name>
<dbReference type="OrthoDB" id="10389240at2759"/>
<dbReference type="PANTHER" id="PTHR21963">
    <property type="entry name" value="PF6"/>
    <property type="match status" value="1"/>
</dbReference>
<dbReference type="PANTHER" id="PTHR21963:SF1">
    <property type="entry name" value="SPERM-ASSOCIATED ANTIGEN 17"/>
    <property type="match status" value="1"/>
</dbReference>
<proteinExistence type="predicted"/>
<sequence>MNIPRRNSLYNRRGSPHASITCARFPDVDDLTQEVNKELQDSWQNRRRRRRRREGEESKKEKEEEGEDGKEQPTEQSQDAAFISRLRNAIAEAAINREILRQKFVPNYFRSPKGKEFLKQQAPLLSDESGGEDMKMDTTQLNAQLSGPRGNGHRSTASCPIDGASRLEPDASAIDTIKAKSSAKKESVRGRSKTSKPPLVLPRAQIKPAVQRKYDSNPNFVYYWGVQDELVDPEELCITSEGTPQTLVKTPNLHQAIVEDPYRPKVLNTGTVGRPVEGKLALRRLRGLRILSEVVDFGRMQFGRRYTTHITLFNGGVEPTNAWIRDPPKSLKLSVSYTKGQIAAGKSVAFNYKGLTGTISVGRPP</sequence>
<feature type="region of interest" description="Disordered" evidence="1">
    <location>
        <begin position="142"/>
        <end position="198"/>
    </location>
</feature>
<dbReference type="GO" id="GO:1990716">
    <property type="term" value="C:axonemal central apparatus"/>
    <property type="evidence" value="ECO:0007669"/>
    <property type="project" value="TreeGrafter"/>
</dbReference>
<organism evidence="2 3">
    <name type="scientific">Dibothriocephalus latus</name>
    <name type="common">Fish tapeworm</name>
    <name type="synonym">Diphyllobothrium latum</name>
    <dbReference type="NCBI Taxonomy" id="60516"/>
    <lineage>
        <taxon>Eukaryota</taxon>
        <taxon>Metazoa</taxon>
        <taxon>Spiralia</taxon>
        <taxon>Lophotrochozoa</taxon>
        <taxon>Platyhelminthes</taxon>
        <taxon>Cestoda</taxon>
        <taxon>Eucestoda</taxon>
        <taxon>Diphyllobothriidea</taxon>
        <taxon>Diphyllobothriidae</taxon>
        <taxon>Dibothriocephalus</taxon>
    </lineage>
</organism>
<gene>
    <name evidence="2" type="ORF">DILT_LOCUS8979</name>
</gene>
<dbReference type="InterPro" id="IPR026173">
    <property type="entry name" value="SPAG17"/>
</dbReference>
<evidence type="ECO:0000256" key="1">
    <source>
        <dbReference type="SAM" id="MobiDB-lite"/>
    </source>
</evidence>
<reference evidence="2 3" key="1">
    <citation type="submission" date="2018-11" db="EMBL/GenBank/DDBJ databases">
        <authorList>
            <consortium name="Pathogen Informatics"/>
        </authorList>
    </citation>
    <scope>NUCLEOTIDE SEQUENCE [LARGE SCALE GENOMIC DNA]</scope>
</reference>
<evidence type="ECO:0000313" key="3">
    <source>
        <dbReference type="Proteomes" id="UP000281553"/>
    </source>
</evidence>
<feature type="compositionally biased region" description="Basic and acidic residues" evidence="1">
    <location>
        <begin position="53"/>
        <end position="73"/>
    </location>
</feature>
<dbReference type="GO" id="GO:1904158">
    <property type="term" value="P:axonemal central apparatus assembly"/>
    <property type="evidence" value="ECO:0007669"/>
    <property type="project" value="TreeGrafter"/>
</dbReference>
<accession>A0A3P7LSY8</accession>
<keyword evidence="3" id="KW-1185">Reference proteome</keyword>
<feature type="region of interest" description="Disordered" evidence="1">
    <location>
        <begin position="39"/>
        <end position="79"/>
    </location>
</feature>
<dbReference type="EMBL" id="UYRU01055695">
    <property type="protein sequence ID" value="VDN13148.1"/>
    <property type="molecule type" value="Genomic_DNA"/>
</dbReference>
<dbReference type="Proteomes" id="UP000281553">
    <property type="component" value="Unassembled WGS sequence"/>
</dbReference>
<evidence type="ECO:0000313" key="2">
    <source>
        <dbReference type="EMBL" id="VDN13148.1"/>
    </source>
</evidence>
<dbReference type="AlphaFoldDB" id="A0A3P7LSY8"/>